<evidence type="ECO:0008006" key="4">
    <source>
        <dbReference type="Google" id="ProtNLM"/>
    </source>
</evidence>
<proteinExistence type="predicted"/>
<dbReference type="EMBL" id="NIRI02000076">
    <property type="protein sequence ID" value="KAG5442066.1"/>
    <property type="molecule type" value="Genomic_DNA"/>
</dbReference>
<keyword evidence="1" id="KW-0732">Signal</keyword>
<keyword evidence="3" id="KW-1185">Reference proteome</keyword>
<evidence type="ECO:0000313" key="2">
    <source>
        <dbReference type="EMBL" id="KAG5442066.1"/>
    </source>
</evidence>
<accession>A0A8T1LZP5</accession>
<evidence type="ECO:0000256" key="1">
    <source>
        <dbReference type="SAM" id="SignalP"/>
    </source>
</evidence>
<sequence length="84" mass="9279">MFIYVLSTLIMLHLATYETAIIPQTTEKDSTHPTSRMSLANEPNLIIFGNMEEELPLEILAAADLAKQTTRKTPKTTQMTAGVA</sequence>
<reference evidence="2 3" key="1">
    <citation type="journal article" date="2018" name="Biotechnol. Adv.">
        <title>Improved genomic resources and new bioinformatic workflow for the carcinogenic parasite Clonorchis sinensis: Biotechnological implications.</title>
        <authorList>
            <person name="Wang D."/>
            <person name="Korhonen P.K."/>
            <person name="Gasser R.B."/>
            <person name="Young N.D."/>
        </authorList>
    </citation>
    <scope>NUCLEOTIDE SEQUENCE [LARGE SCALE GENOMIC DNA]</scope>
    <source>
        <strain evidence="2">Cs-k2</strain>
    </source>
</reference>
<reference evidence="2 3" key="2">
    <citation type="journal article" date="2021" name="Genomics">
        <title>High-quality reference genome for Clonorchis sinensis.</title>
        <authorList>
            <person name="Young N.D."/>
            <person name="Stroehlein A.J."/>
            <person name="Kinkar L."/>
            <person name="Wang T."/>
            <person name="Sohn W.M."/>
            <person name="Chang B.C.H."/>
            <person name="Kaur P."/>
            <person name="Weisz D."/>
            <person name="Dudchenko O."/>
            <person name="Aiden E.L."/>
            <person name="Korhonen P.K."/>
            <person name="Gasser R.B."/>
        </authorList>
    </citation>
    <scope>NUCLEOTIDE SEQUENCE [LARGE SCALE GENOMIC DNA]</scope>
    <source>
        <strain evidence="2">Cs-k2</strain>
    </source>
</reference>
<feature type="chain" id="PRO_5035925989" description="Secreted protein" evidence="1">
    <location>
        <begin position="18"/>
        <end position="84"/>
    </location>
</feature>
<dbReference type="AlphaFoldDB" id="A0A8T1LZP5"/>
<gene>
    <name evidence="2" type="ORF">CSKR_200139</name>
</gene>
<comment type="caution">
    <text evidence="2">The sequence shown here is derived from an EMBL/GenBank/DDBJ whole genome shotgun (WGS) entry which is preliminary data.</text>
</comment>
<evidence type="ECO:0000313" key="3">
    <source>
        <dbReference type="Proteomes" id="UP000286415"/>
    </source>
</evidence>
<protein>
    <recommendedName>
        <fullName evidence="4">Secreted protein</fullName>
    </recommendedName>
</protein>
<dbReference type="Proteomes" id="UP000286415">
    <property type="component" value="Unassembled WGS sequence"/>
</dbReference>
<organism evidence="2 3">
    <name type="scientific">Clonorchis sinensis</name>
    <name type="common">Chinese liver fluke</name>
    <dbReference type="NCBI Taxonomy" id="79923"/>
    <lineage>
        <taxon>Eukaryota</taxon>
        <taxon>Metazoa</taxon>
        <taxon>Spiralia</taxon>
        <taxon>Lophotrochozoa</taxon>
        <taxon>Platyhelminthes</taxon>
        <taxon>Trematoda</taxon>
        <taxon>Digenea</taxon>
        <taxon>Opisthorchiida</taxon>
        <taxon>Opisthorchiata</taxon>
        <taxon>Opisthorchiidae</taxon>
        <taxon>Clonorchis</taxon>
    </lineage>
</organism>
<feature type="signal peptide" evidence="1">
    <location>
        <begin position="1"/>
        <end position="17"/>
    </location>
</feature>
<name>A0A8T1LZP5_CLOSI</name>